<evidence type="ECO:0008006" key="7">
    <source>
        <dbReference type="Google" id="ProtNLM"/>
    </source>
</evidence>
<dbReference type="STRING" id="283909.R7ULK9"/>
<feature type="coiled-coil region" evidence="1">
    <location>
        <begin position="180"/>
        <end position="207"/>
    </location>
</feature>
<evidence type="ECO:0000256" key="3">
    <source>
        <dbReference type="SAM" id="Phobius"/>
    </source>
</evidence>
<dbReference type="InterPro" id="IPR019179">
    <property type="entry name" value="CC149"/>
</dbReference>
<feature type="region of interest" description="Disordered" evidence="2">
    <location>
        <begin position="1"/>
        <end position="82"/>
    </location>
</feature>
<dbReference type="Pfam" id="PF09789">
    <property type="entry name" value="CC149"/>
    <property type="match status" value="1"/>
</dbReference>
<dbReference type="EnsemblMetazoa" id="CapteT219600">
    <property type="protein sequence ID" value="CapteP219600"/>
    <property type="gene ID" value="CapteG219600"/>
</dbReference>
<dbReference type="AlphaFoldDB" id="R7ULK9"/>
<keyword evidence="3" id="KW-0812">Transmembrane</keyword>
<accession>R7ULK9</accession>
<protein>
    <recommendedName>
        <fullName evidence="7">Coiled-coil domain-containing protein 125</fullName>
    </recommendedName>
</protein>
<feature type="transmembrane region" description="Helical" evidence="3">
    <location>
        <begin position="591"/>
        <end position="608"/>
    </location>
</feature>
<gene>
    <name evidence="4" type="ORF">CAPTEDRAFT_219600</name>
</gene>
<dbReference type="HOGENOM" id="CLU_445678_0_0_1"/>
<dbReference type="OrthoDB" id="9939852at2759"/>
<evidence type="ECO:0000313" key="6">
    <source>
        <dbReference type="Proteomes" id="UP000014760"/>
    </source>
</evidence>
<dbReference type="OMA" id="ETCICAK"/>
<dbReference type="PANTHER" id="PTHR28616:SF1">
    <property type="entry name" value="COILED-COIL DOMAIN-CONTAINING PROTEIN 125"/>
    <property type="match status" value="1"/>
</dbReference>
<dbReference type="GO" id="GO:0005737">
    <property type="term" value="C:cytoplasm"/>
    <property type="evidence" value="ECO:0007669"/>
    <property type="project" value="TreeGrafter"/>
</dbReference>
<keyword evidence="3" id="KW-0472">Membrane</keyword>
<sequence>MSKRIDSDDSFSPDAGDLGLGRGLKPGALPKEDSDSDIDCPHPNRTVIRVEKVYGHKGSPPRNAGKFMSQSRKADDMKADGSSTTLSRAATFSDKLKRFRKARSMDEGASTTVYTELPIGTSMRQHRQLYERELADIIQHKGVSDEQCNKAVYEKFYFMNDMFTGSESHRDGFSMSRLDHKSLGQKLNQTQEEVELLKQDLELCQMQLRAKYQAIKILQSQSFAVQNKQTSANKVAKIMNLNLQKEVNRLQFEIEKQGGQYSDNTAVWADRFDRSCQENMALMATLEVRSEEMKKQHAEKMALIRERDELLVLLDLQERQRYEALRRPSMDDDLPYNNFSAQDLATLGACHCRKHDPEPCACAHKAVYLKRDMARLQNDVDHEKQLKEEALITADVYRMAFEEQLARSQSIFKKLAEVSAINSDNLKTKRKSTENSRTAKAMFHWMLDQLNDDLPSVAPDNANGSHSGLCEASDECKGSISAVLSGMPSCSDKELITMLVDMINDKSEALAHQRLAARMLAKKNHELEEKVSTLSEEVFMPAAASNDGTGSFIGLLILANHCHDIKDNPKWSIFDDIKMAKMEDVLQNRKFLWTANFVVLWLCAFCAVKRIGS</sequence>
<reference evidence="4 6" key="2">
    <citation type="journal article" date="2013" name="Nature">
        <title>Insights into bilaterian evolution from three spiralian genomes.</title>
        <authorList>
            <person name="Simakov O."/>
            <person name="Marletaz F."/>
            <person name="Cho S.J."/>
            <person name="Edsinger-Gonzales E."/>
            <person name="Havlak P."/>
            <person name="Hellsten U."/>
            <person name="Kuo D.H."/>
            <person name="Larsson T."/>
            <person name="Lv J."/>
            <person name="Arendt D."/>
            <person name="Savage R."/>
            <person name="Osoegawa K."/>
            <person name="de Jong P."/>
            <person name="Grimwood J."/>
            <person name="Chapman J.A."/>
            <person name="Shapiro H."/>
            <person name="Aerts A."/>
            <person name="Otillar R.P."/>
            <person name="Terry A.Y."/>
            <person name="Boore J.L."/>
            <person name="Grigoriev I.V."/>
            <person name="Lindberg D.R."/>
            <person name="Seaver E.C."/>
            <person name="Weisblat D.A."/>
            <person name="Putnam N.H."/>
            <person name="Rokhsar D.S."/>
        </authorList>
    </citation>
    <scope>NUCLEOTIDE SEQUENCE</scope>
    <source>
        <strain evidence="4 6">I ESC-2004</strain>
    </source>
</reference>
<keyword evidence="3" id="KW-1133">Transmembrane helix</keyword>
<evidence type="ECO:0000313" key="5">
    <source>
        <dbReference type="EnsemblMetazoa" id="CapteP219600"/>
    </source>
</evidence>
<proteinExistence type="predicted"/>
<keyword evidence="1" id="KW-0175">Coiled coil</keyword>
<evidence type="ECO:0000313" key="4">
    <source>
        <dbReference type="EMBL" id="ELU04162.1"/>
    </source>
</evidence>
<dbReference type="Proteomes" id="UP000014760">
    <property type="component" value="Unassembled WGS sequence"/>
</dbReference>
<dbReference type="PANTHER" id="PTHR28616">
    <property type="entry name" value="COILED-COIL DOMAIN-CONTAINING PROTEIN 125"/>
    <property type="match status" value="1"/>
</dbReference>
<dbReference type="InterPro" id="IPR034608">
    <property type="entry name" value="CCDC125"/>
</dbReference>
<name>R7ULK9_CAPTE</name>
<dbReference type="GO" id="GO:0035024">
    <property type="term" value="P:negative regulation of Rho protein signal transduction"/>
    <property type="evidence" value="ECO:0007669"/>
    <property type="project" value="TreeGrafter"/>
</dbReference>
<evidence type="ECO:0000256" key="2">
    <source>
        <dbReference type="SAM" id="MobiDB-lite"/>
    </source>
</evidence>
<reference evidence="5" key="3">
    <citation type="submission" date="2015-06" db="UniProtKB">
        <authorList>
            <consortium name="EnsemblMetazoa"/>
        </authorList>
    </citation>
    <scope>IDENTIFICATION</scope>
</reference>
<dbReference type="GO" id="GO:2000146">
    <property type="term" value="P:negative regulation of cell motility"/>
    <property type="evidence" value="ECO:0007669"/>
    <property type="project" value="TreeGrafter"/>
</dbReference>
<dbReference type="EMBL" id="KB302615">
    <property type="protein sequence ID" value="ELU04162.1"/>
    <property type="molecule type" value="Genomic_DNA"/>
</dbReference>
<keyword evidence="6" id="KW-1185">Reference proteome</keyword>
<reference evidence="6" key="1">
    <citation type="submission" date="2012-12" db="EMBL/GenBank/DDBJ databases">
        <authorList>
            <person name="Hellsten U."/>
            <person name="Grimwood J."/>
            <person name="Chapman J.A."/>
            <person name="Shapiro H."/>
            <person name="Aerts A."/>
            <person name="Otillar R.P."/>
            <person name="Terry A.Y."/>
            <person name="Boore J.L."/>
            <person name="Simakov O."/>
            <person name="Marletaz F."/>
            <person name="Cho S.-J."/>
            <person name="Edsinger-Gonzales E."/>
            <person name="Havlak P."/>
            <person name="Kuo D.-H."/>
            <person name="Larsson T."/>
            <person name="Lv J."/>
            <person name="Arendt D."/>
            <person name="Savage R."/>
            <person name="Osoegawa K."/>
            <person name="de Jong P."/>
            <person name="Lindberg D.R."/>
            <person name="Seaver E.C."/>
            <person name="Weisblat D.A."/>
            <person name="Putnam N.H."/>
            <person name="Grigoriev I.V."/>
            <person name="Rokhsar D.S."/>
        </authorList>
    </citation>
    <scope>NUCLEOTIDE SEQUENCE</scope>
    <source>
        <strain evidence="6">I ESC-2004</strain>
    </source>
</reference>
<evidence type="ECO:0000256" key="1">
    <source>
        <dbReference type="SAM" id="Coils"/>
    </source>
</evidence>
<dbReference type="EMBL" id="AMQN01001470">
    <property type="status" value="NOT_ANNOTATED_CDS"/>
    <property type="molecule type" value="Genomic_DNA"/>
</dbReference>
<organism evidence="4">
    <name type="scientific">Capitella teleta</name>
    <name type="common">Polychaete worm</name>
    <dbReference type="NCBI Taxonomy" id="283909"/>
    <lineage>
        <taxon>Eukaryota</taxon>
        <taxon>Metazoa</taxon>
        <taxon>Spiralia</taxon>
        <taxon>Lophotrochozoa</taxon>
        <taxon>Annelida</taxon>
        <taxon>Polychaeta</taxon>
        <taxon>Sedentaria</taxon>
        <taxon>Scolecida</taxon>
        <taxon>Capitellidae</taxon>
        <taxon>Capitella</taxon>
    </lineage>
</organism>